<evidence type="ECO:0000256" key="1">
    <source>
        <dbReference type="ARBA" id="ARBA00012167"/>
    </source>
</evidence>
<comment type="pathway">
    <text evidence="12">Cofactor biosynthesis; molybdopterin biosynthesis.</text>
</comment>
<comment type="function">
    <text evidence="12">Catalyzes the cyclization of GTP to (8S)-3',8-cyclo-7,8-dihydroguanosine 5'-triphosphate.</text>
</comment>
<feature type="binding site" evidence="12">
    <location>
        <position position="158"/>
    </location>
    <ligand>
        <name>GTP</name>
        <dbReference type="ChEBI" id="CHEBI:37565"/>
    </ligand>
</feature>
<feature type="binding site" evidence="12">
    <location>
        <position position="256"/>
    </location>
    <ligand>
        <name>[4Fe-4S] cluster</name>
        <dbReference type="ChEBI" id="CHEBI:49883"/>
        <label>2</label>
        <note>4Fe-4S-substrate</note>
    </ligand>
</feature>
<keyword evidence="2 12" id="KW-0004">4Fe-4S</keyword>
<dbReference type="InterPro" id="IPR050105">
    <property type="entry name" value="MoCo_biosynth_MoaA/MoaC"/>
</dbReference>
<dbReference type="PANTHER" id="PTHR22960:SF0">
    <property type="entry name" value="MOLYBDENUM COFACTOR BIOSYNTHESIS PROTEIN 1"/>
    <property type="match status" value="1"/>
</dbReference>
<dbReference type="Pfam" id="PF06463">
    <property type="entry name" value="Mob_synth_C"/>
    <property type="match status" value="1"/>
</dbReference>
<comment type="similarity">
    <text evidence="12">Belongs to the radical SAM superfamily. MoaA family.</text>
</comment>
<dbReference type="InterPro" id="IPR058240">
    <property type="entry name" value="rSAM_sf"/>
</dbReference>
<dbReference type="InterPro" id="IPR013483">
    <property type="entry name" value="MoaA"/>
</dbReference>
<evidence type="ECO:0000256" key="3">
    <source>
        <dbReference type="ARBA" id="ARBA00022691"/>
    </source>
</evidence>
<feature type="binding site" evidence="12">
    <location>
        <begin position="261"/>
        <end position="263"/>
    </location>
    <ligand>
        <name>GTP</name>
        <dbReference type="ChEBI" id="CHEBI:37565"/>
    </ligand>
</feature>
<sequence>MTEFSDQYGRIIDYLRISITDRCNLRCRYCMPAEGVENISHDEILSYEEIAEIVAAGADLGIKKIRLTGGEPLVRKGVPDLVRMLNQIAGIEEIAMTTNGILLPQSGAELVKAGLERVNISLDTLQEEKFKKITRFEQYQEVLTGIETALEVGLAPVKINVVVMKGINDDEILDFVNLSKKYNVHVRFIEFMPSGNKKLEQEKRYLGIDKVKEIIKKEEQLLPTEFNTGNGPAYYYQVGDSLGSIGFINAISNHFCSDCNRLRLTATGQLRPCLFSEEEIDLSEALAEGKEAIKNKFIAAVGQKPVGHSLNNETEFLTNMSQIGG</sequence>
<gene>
    <name evidence="12" type="primary">moaA</name>
    <name evidence="14" type="ORF">JOC47_002536</name>
</gene>
<dbReference type="PANTHER" id="PTHR22960">
    <property type="entry name" value="MOLYBDOPTERIN COFACTOR SYNTHESIS PROTEIN A"/>
    <property type="match status" value="1"/>
</dbReference>
<feature type="binding site" evidence="12">
    <location>
        <position position="66"/>
    </location>
    <ligand>
        <name>GTP</name>
        <dbReference type="ChEBI" id="CHEBI:37565"/>
    </ligand>
</feature>
<dbReference type="SFLD" id="SFLDG01386">
    <property type="entry name" value="main_SPASM_domain-containing"/>
    <property type="match status" value="1"/>
</dbReference>
<name>A0A938XYK6_9FIRM</name>
<dbReference type="InterPro" id="IPR013785">
    <property type="entry name" value="Aldolase_TIM"/>
</dbReference>
<evidence type="ECO:0000259" key="13">
    <source>
        <dbReference type="PROSITE" id="PS51918"/>
    </source>
</evidence>
<dbReference type="GO" id="GO:0005525">
    <property type="term" value="F:GTP binding"/>
    <property type="evidence" value="ECO:0007669"/>
    <property type="project" value="UniProtKB-UniRule"/>
</dbReference>
<evidence type="ECO:0000313" key="14">
    <source>
        <dbReference type="EMBL" id="MBM7557670.1"/>
    </source>
</evidence>
<organism evidence="14 15">
    <name type="scientific">Halanaerobacter jeridensis</name>
    <dbReference type="NCBI Taxonomy" id="706427"/>
    <lineage>
        <taxon>Bacteria</taxon>
        <taxon>Bacillati</taxon>
        <taxon>Bacillota</taxon>
        <taxon>Clostridia</taxon>
        <taxon>Halanaerobiales</taxon>
        <taxon>Halobacteroidaceae</taxon>
        <taxon>Halanaerobacter</taxon>
    </lineage>
</organism>
<dbReference type="InterPro" id="IPR010505">
    <property type="entry name" value="MoaA_twitch"/>
</dbReference>
<dbReference type="InterPro" id="IPR006638">
    <property type="entry name" value="Elp3/MiaA/NifB-like_rSAM"/>
</dbReference>
<keyword evidence="6 12" id="KW-0408">Iron</keyword>
<dbReference type="SUPFAM" id="SSF102114">
    <property type="entry name" value="Radical SAM enzymes"/>
    <property type="match status" value="1"/>
</dbReference>
<dbReference type="PROSITE" id="PS01305">
    <property type="entry name" value="MOAA_NIFB_PQQE"/>
    <property type="match status" value="1"/>
</dbReference>
<dbReference type="NCBIfam" id="TIGR02666">
    <property type="entry name" value="moaA"/>
    <property type="match status" value="1"/>
</dbReference>
<dbReference type="NCBIfam" id="NF001199">
    <property type="entry name" value="PRK00164.2-1"/>
    <property type="match status" value="1"/>
</dbReference>
<dbReference type="HAMAP" id="MF_01225_B">
    <property type="entry name" value="MoaA_B"/>
    <property type="match status" value="1"/>
</dbReference>
<evidence type="ECO:0000256" key="10">
    <source>
        <dbReference type="ARBA" id="ARBA00023239"/>
    </source>
</evidence>
<feature type="binding site" evidence="12">
    <location>
        <position position="16"/>
    </location>
    <ligand>
        <name>GTP</name>
        <dbReference type="ChEBI" id="CHEBI:37565"/>
    </ligand>
</feature>
<keyword evidence="4 12" id="KW-0479">Metal-binding</keyword>
<evidence type="ECO:0000256" key="8">
    <source>
        <dbReference type="ARBA" id="ARBA00023134"/>
    </source>
</evidence>
<evidence type="ECO:0000256" key="5">
    <source>
        <dbReference type="ARBA" id="ARBA00022741"/>
    </source>
</evidence>
<keyword evidence="9 12" id="KW-0501">Molybdenum cofactor biosynthesis</keyword>
<dbReference type="EC" id="4.1.99.22" evidence="1 12"/>
<proteinExistence type="inferred from homology"/>
<evidence type="ECO:0000256" key="12">
    <source>
        <dbReference type="HAMAP-Rule" id="MF_01225"/>
    </source>
</evidence>
<comment type="caution">
    <text evidence="14">The sequence shown here is derived from an EMBL/GenBank/DDBJ whole genome shotgun (WGS) entry which is preliminary data.</text>
</comment>
<feature type="binding site" evidence="12">
    <location>
        <position position="192"/>
    </location>
    <ligand>
        <name>S-adenosyl-L-methionine</name>
        <dbReference type="ChEBI" id="CHEBI:59789"/>
    </ligand>
</feature>
<dbReference type="SMART" id="SM00729">
    <property type="entry name" value="Elp3"/>
    <property type="match status" value="1"/>
</dbReference>
<evidence type="ECO:0000256" key="2">
    <source>
        <dbReference type="ARBA" id="ARBA00022485"/>
    </source>
</evidence>
<comment type="subunit">
    <text evidence="12">Monomer and homodimer.</text>
</comment>
<dbReference type="CDD" id="cd01335">
    <property type="entry name" value="Radical_SAM"/>
    <property type="match status" value="1"/>
</dbReference>
<dbReference type="SFLD" id="SFLDG01067">
    <property type="entry name" value="SPASM/twitch_domain_containing"/>
    <property type="match status" value="1"/>
</dbReference>
<keyword evidence="5 12" id="KW-0547">Nucleotide-binding</keyword>
<feature type="binding site" evidence="12">
    <location>
        <position position="29"/>
    </location>
    <ligand>
        <name>S-adenosyl-L-methionine</name>
        <dbReference type="ChEBI" id="CHEBI:59789"/>
    </ligand>
</feature>
<dbReference type="InterPro" id="IPR007197">
    <property type="entry name" value="rSAM"/>
</dbReference>
<protein>
    <recommendedName>
        <fullName evidence="1 12">GTP 3',8-cyclase</fullName>
        <ecNumber evidence="1 12">4.1.99.22</ecNumber>
    </recommendedName>
    <alternativeName>
        <fullName evidence="12">Molybdenum cofactor biosynthesis protein A</fullName>
    </alternativeName>
</protein>
<dbReference type="RefSeq" id="WP_204702417.1">
    <property type="nucleotide sequence ID" value="NZ_JAFBDQ010000015.1"/>
</dbReference>
<feature type="domain" description="Radical SAM core" evidence="13">
    <location>
        <begin position="7"/>
        <end position="233"/>
    </location>
</feature>
<feature type="binding site" evidence="12">
    <location>
        <position position="273"/>
    </location>
    <ligand>
        <name>[4Fe-4S] cluster</name>
        <dbReference type="ChEBI" id="CHEBI:49883"/>
        <label>2</label>
        <note>4Fe-4S-substrate</note>
    </ligand>
</feature>
<comment type="cofactor">
    <cofactor evidence="12">
        <name>[4Fe-4S] cluster</name>
        <dbReference type="ChEBI" id="CHEBI:49883"/>
    </cofactor>
    <text evidence="12">Binds 2 [4Fe-4S] clusters. Binds 1 [4Fe-4S] cluster coordinated with 3 cysteines and an exchangeable S-adenosyl-L-methionine and 1 [4Fe-4S] cluster coordinated with 3 cysteines and the GTP-derived substrate.</text>
</comment>
<dbReference type="Gene3D" id="3.20.20.70">
    <property type="entry name" value="Aldolase class I"/>
    <property type="match status" value="1"/>
</dbReference>
<feature type="binding site" evidence="12">
    <location>
        <position position="27"/>
    </location>
    <ligand>
        <name>[4Fe-4S] cluster</name>
        <dbReference type="ChEBI" id="CHEBI:49883"/>
        <label>1</label>
        <note>4Fe-4S-S-AdoMet</note>
    </ligand>
</feature>
<accession>A0A938XYK6</accession>
<dbReference type="InterPro" id="IPR040064">
    <property type="entry name" value="MoaA-like"/>
</dbReference>
<dbReference type="GO" id="GO:0006777">
    <property type="term" value="P:Mo-molybdopterin cofactor biosynthetic process"/>
    <property type="evidence" value="ECO:0007669"/>
    <property type="project" value="UniProtKB-UniRule"/>
</dbReference>
<dbReference type="GO" id="GO:0051539">
    <property type="term" value="F:4 iron, 4 sulfur cluster binding"/>
    <property type="evidence" value="ECO:0007669"/>
    <property type="project" value="UniProtKB-UniRule"/>
</dbReference>
<keyword evidence="10 12" id="KW-0456">Lyase</keyword>
<evidence type="ECO:0000256" key="6">
    <source>
        <dbReference type="ARBA" id="ARBA00023004"/>
    </source>
</evidence>
<dbReference type="SFLD" id="SFLDG01383">
    <property type="entry name" value="cyclic_pyranopterin_phosphate"/>
    <property type="match status" value="1"/>
</dbReference>
<dbReference type="InterPro" id="IPR000385">
    <property type="entry name" value="MoaA_NifB_PqqE_Fe-S-bd_CS"/>
</dbReference>
<dbReference type="GO" id="GO:0061798">
    <property type="term" value="F:GTP 3',8'-cyclase activity"/>
    <property type="evidence" value="ECO:0007669"/>
    <property type="project" value="UniProtKB-UniRule"/>
</dbReference>
<feature type="binding site" evidence="12">
    <location>
        <position position="23"/>
    </location>
    <ligand>
        <name>[4Fe-4S] cluster</name>
        <dbReference type="ChEBI" id="CHEBI:49883"/>
        <label>1</label>
        <note>4Fe-4S-S-AdoMet</note>
    </ligand>
</feature>
<evidence type="ECO:0000256" key="7">
    <source>
        <dbReference type="ARBA" id="ARBA00023014"/>
    </source>
</evidence>
<dbReference type="GO" id="GO:0061799">
    <property type="term" value="F:cyclic pyranopterin monophosphate synthase activity"/>
    <property type="evidence" value="ECO:0007669"/>
    <property type="project" value="TreeGrafter"/>
</dbReference>
<feature type="binding site" evidence="12">
    <location>
        <position position="30"/>
    </location>
    <ligand>
        <name>[4Fe-4S] cluster</name>
        <dbReference type="ChEBI" id="CHEBI:49883"/>
        <label>1</label>
        <note>4Fe-4S-S-AdoMet</note>
    </ligand>
</feature>
<feature type="binding site" evidence="12">
    <location>
        <position position="70"/>
    </location>
    <ligand>
        <name>S-adenosyl-L-methionine</name>
        <dbReference type="ChEBI" id="CHEBI:59789"/>
    </ligand>
</feature>
<keyword evidence="15" id="KW-1185">Reference proteome</keyword>
<keyword evidence="7 12" id="KW-0411">Iron-sulfur</keyword>
<dbReference type="GO" id="GO:0046872">
    <property type="term" value="F:metal ion binding"/>
    <property type="evidence" value="ECO:0007669"/>
    <property type="project" value="UniProtKB-KW"/>
</dbReference>
<dbReference type="EMBL" id="JAFBDQ010000015">
    <property type="protein sequence ID" value="MBM7557670.1"/>
    <property type="molecule type" value="Genomic_DNA"/>
</dbReference>
<evidence type="ECO:0000256" key="11">
    <source>
        <dbReference type="ARBA" id="ARBA00048697"/>
    </source>
</evidence>
<evidence type="ECO:0000256" key="9">
    <source>
        <dbReference type="ARBA" id="ARBA00023150"/>
    </source>
</evidence>
<evidence type="ECO:0000313" key="15">
    <source>
        <dbReference type="Proteomes" id="UP000774000"/>
    </source>
</evidence>
<feature type="binding site" evidence="12">
    <location>
        <position position="259"/>
    </location>
    <ligand>
        <name>[4Fe-4S] cluster</name>
        <dbReference type="ChEBI" id="CHEBI:49883"/>
        <label>2</label>
        <note>4Fe-4S-substrate</note>
    </ligand>
</feature>
<dbReference type="Proteomes" id="UP000774000">
    <property type="component" value="Unassembled WGS sequence"/>
</dbReference>
<dbReference type="AlphaFoldDB" id="A0A938XYK6"/>
<reference evidence="14" key="1">
    <citation type="submission" date="2021-01" db="EMBL/GenBank/DDBJ databases">
        <title>Genomic Encyclopedia of Type Strains, Phase IV (KMG-IV): sequencing the most valuable type-strain genomes for metagenomic binning, comparative biology and taxonomic classification.</title>
        <authorList>
            <person name="Goeker M."/>
        </authorList>
    </citation>
    <scope>NUCLEOTIDE SEQUENCE</scope>
    <source>
        <strain evidence="14">DSM 23230</strain>
    </source>
</reference>
<feature type="binding site" evidence="12">
    <location>
        <position position="121"/>
    </location>
    <ligand>
        <name>S-adenosyl-L-methionine</name>
        <dbReference type="ChEBI" id="CHEBI:59789"/>
    </ligand>
</feature>
<dbReference type="PROSITE" id="PS51918">
    <property type="entry name" value="RADICAL_SAM"/>
    <property type="match status" value="1"/>
</dbReference>
<keyword evidence="8 12" id="KW-0342">GTP-binding</keyword>
<dbReference type="SFLD" id="SFLDS00029">
    <property type="entry name" value="Radical_SAM"/>
    <property type="match status" value="1"/>
</dbReference>
<feature type="binding site" evidence="12">
    <location>
        <position position="97"/>
    </location>
    <ligand>
        <name>GTP</name>
        <dbReference type="ChEBI" id="CHEBI:37565"/>
    </ligand>
</feature>
<dbReference type="GO" id="GO:1904047">
    <property type="term" value="F:S-adenosyl-L-methionine binding"/>
    <property type="evidence" value="ECO:0007669"/>
    <property type="project" value="UniProtKB-UniRule"/>
</dbReference>
<dbReference type="CDD" id="cd21117">
    <property type="entry name" value="Twitch_MoaA"/>
    <property type="match status" value="1"/>
</dbReference>
<dbReference type="Pfam" id="PF04055">
    <property type="entry name" value="Radical_SAM"/>
    <property type="match status" value="1"/>
</dbReference>
<comment type="catalytic activity">
    <reaction evidence="11 12">
        <text>GTP + AH2 + S-adenosyl-L-methionine = (8S)-3',8-cyclo-7,8-dihydroguanosine 5'-triphosphate + 5'-deoxyadenosine + L-methionine + A + H(+)</text>
        <dbReference type="Rhea" id="RHEA:49576"/>
        <dbReference type="ChEBI" id="CHEBI:13193"/>
        <dbReference type="ChEBI" id="CHEBI:15378"/>
        <dbReference type="ChEBI" id="CHEBI:17319"/>
        <dbReference type="ChEBI" id="CHEBI:17499"/>
        <dbReference type="ChEBI" id="CHEBI:37565"/>
        <dbReference type="ChEBI" id="CHEBI:57844"/>
        <dbReference type="ChEBI" id="CHEBI:59789"/>
        <dbReference type="ChEBI" id="CHEBI:131766"/>
        <dbReference type="EC" id="4.1.99.22"/>
    </reaction>
</comment>
<evidence type="ECO:0000256" key="4">
    <source>
        <dbReference type="ARBA" id="ARBA00022723"/>
    </source>
</evidence>
<keyword evidence="3 12" id="KW-0949">S-adenosyl-L-methionine</keyword>